<evidence type="ECO:0000256" key="4">
    <source>
        <dbReference type="ARBA" id="ARBA00023175"/>
    </source>
</evidence>
<dbReference type="GO" id="GO:0005524">
    <property type="term" value="F:ATP binding"/>
    <property type="evidence" value="ECO:0007669"/>
    <property type="project" value="UniProtKB-UniRule"/>
</dbReference>
<evidence type="ECO:0000256" key="1">
    <source>
        <dbReference type="ARBA" id="ARBA00022741"/>
    </source>
</evidence>
<feature type="region of interest" description="Disordered" evidence="7">
    <location>
        <begin position="1"/>
        <end position="34"/>
    </location>
</feature>
<feature type="compositionally biased region" description="Basic residues" evidence="7">
    <location>
        <begin position="1"/>
        <end position="17"/>
    </location>
</feature>
<dbReference type="InParanoid" id="D8LTJ7"/>
<keyword evidence="2 6" id="KW-0067">ATP-binding</keyword>
<dbReference type="Pfam" id="PF00063">
    <property type="entry name" value="Myosin_head"/>
    <property type="match status" value="1"/>
</dbReference>
<dbReference type="GO" id="GO:0016459">
    <property type="term" value="C:myosin complex"/>
    <property type="evidence" value="ECO:0007669"/>
    <property type="project" value="UniProtKB-KW"/>
</dbReference>
<comment type="similarity">
    <text evidence="6">Belongs to the TRAFAC class myosin-kinesin ATPase superfamily. Myosin family.</text>
</comment>
<keyword evidence="4 6" id="KW-0505">Motor protein</keyword>
<accession>D8LTJ7</accession>
<dbReference type="EMBL" id="FN649056">
    <property type="protein sequence ID" value="CBN78038.1"/>
    <property type="molecule type" value="Genomic_DNA"/>
</dbReference>
<dbReference type="PANTHER" id="PTHR13140:SF729">
    <property type="entry name" value="UNCONVENTIONAL MYOSIN-IE"/>
    <property type="match status" value="1"/>
</dbReference>
<keyword evidence="3 6" id="KW-0518">Myosin</keyword>
<protein>
    <submittedName>
        <fullName evidence="9">Myosin IA heavy chain</fullName>
    </submittedName>
</protein>
<dbReference type="GO" id="GO:0007015">
    <property type="term" value="P:actin filament organization"/>
    <property type="evidence" value="ECO:0007669"/>
    <property type="project" value="TreeGrafter"/>
</dbReference>
<evidence type="ECO:0000256" key="2">
    <source>
        <dbReference type="ARBA" id="ARBA00022840"/>
    </source>
</evidence>
<dbReference type="GO" id="GO:0000146">
    <property type="term" value="F:microfilament motor activity"/>
    <property type="evidence" value="ECO:0007669"/>
    <property type="project" value="TreeGrafter"/>
</dbReference>
<comment type="caution">
    <text evidence="6">Lacks conserved residue(s) required for the propagation of feature annotation.</text>
</comment>
<dbReference type="InterPro" id="IPR027417">
    <property type="entry name" value="P-loop_NTPase"/>
</dbReference>
<keyword evidence="10" id="KW-1185">Reference proteome</keyword>
<organism evidence="9 10">
    <name type="scientific">Ectocarpus siliculosus</name>
    <name type="common">Brown alga</name>
    <name type="synonym">Conferva siliculosa</name>
    <dbReference type="NCBI Taxonomy" id="2880"/>
    <lineage>
        <taxon>Eukaryota</taxon>
        <taxon>Sar</taxon>
        <taxon>Stramenopiles</taxon>
        <taxon>Ochrophyta</taxon>
        <taxon>PX clade</taxon>
        <taxon>Phaeophyceae</taxon>
        <taxon>Ectocarpales</taxon>
        <taxon>Ectocarpaceae</taxon>
        <taxon>Ectocarpus</taxon>
    </lineage>
</organism>
<dbReference type="GO" id="GO:0051015">
    <property type="term" value="F:actin filament binding"/>
    <property type="evidence" value="ECO:0007669"/>
    <property type="project" value="TreeGrafter"/>
</dbReference>
<gene>
    <name evidence="9" type="ORF">Esi_0082_0063</name>
</gene>
<dbReference type="GO" id="GO:0005737">
    <property type="term" value="C:cytoplasm"/>
    <property type="evidence" value="ECO:0007669"/>
    <property type="project" value="TreeGrafter"/>
</dbReference>
<proteinExistence type="inferred from homology"/>
<evidence type="ECO:0000256" key="6">
    <source>
        <dbReference type="PROSITE-ProRule" id="PRU00782"/>
    </source>
</evidence>
<evidence type="ECO:0000259" key="8">
    <source>
        <dbReference type="PROSITE" id="PS51456"/>
    </source>
</evidence>
<dbReference type="AlphaFoldDB" id="D8LTJ7"/>
<evidence type="ECO:0000256" key="3">
    <source>
        <dbReference type="ARBA" id="ARBA00023123"/>
    </source>
</evidence>
<keyword evidence="1 6" id="KW-0547">Nucleotide-binding</keyword>
<dbReference type="SUPFAM" id="SSF52540">
    <property type="entry name" value="P-loop containing nucleoside triphosphate hydrolases"/>
    <property type="match status" value="1"/>
</dbReference>
<dbReference type="PANTHER" id="PTHR13140">
    <property type="entry name" value="MYOSIN"/>
    <property type="match status" value="1"/>
</dbReference>
<dbReference type="GO" id="GO:0005886">
    <property type="term" value="C:plasma membrane"/>
    <property type="evidence" value="ECO:0007669"/>
    <property type="project" value="TreeGrafter"/>
</dbReference>
<dbReference type="PROSITE" id="PS51456">
    <property type="entry name" value="MYOSIN_MOTOR"/>
    <property type="match status" value="1"/>
</dbReference>
<feature type="binding site" evidence="6">
    <location>
        <begin position="156"/>
        <end position="163"/>
    </location>
    <ligand>
        <name>ATP</name>
        <dbReference type="ChEBI" id="CHEBI:30616"/>
    </ligand>
</feature>
<dbReference type="SMART" id="SM00242">
    <property type="entry name" value="MYSc"/>
    <property type="match status" value="1"/>
</dbReference>
<dbReference type="OrthoDB" id="6108017at2759"/>
<evidence type="ECO:0000256" key="5">
    <source>
        <dbReference type="ARBA" id="ARBA00023203"/>
    </source>
</evidence>
<dbReference type="EMBL" id="FN649740">
    <property type="protein sequence ID" value="CBN78038.1"/>
    <property type="molecule type" value="Genomic_DNA"/>
</dbReference>
<dbReference type="eggNOG" id="KOG0164">
    <property type="taxonomic scope" value="Eukaryota"/>
</dbReference>
<evidence type="ECO:0000313" key="10">
    <source>
        <dbReference type="Proteomes" id="UP000002630"/>
    </source>
</evidence>
<evidence type="ECO:0000313" key="9">
    <source>
        <dbReference type="EMBL" id="CBN78038.1"/>
    </source>
</evidence>
<dbReference type="OMA" id="MACHRER"/>
<evidence type="ECO:0000256" key="7">
    <source>
        <dbReference type="SAM" id="MobiDB-lite"/>
    </source>
</evidence>
<dbReference type="STRING" id="2880.D8LTJ7"/>
<name>D8LTJ7_ECTSI</name>
<dbReference type="GO" id="GO:0006897">
    <property type="term" value="P:endocytosis"/>
    <property type="evidence" value="ECO:0007669"/>
    <property type="project" value="TreeGrafter"/>
</dbReference>
<dbReference type="PRINTS" id="PR00193">
    <property type="entry name" value="MYOSINHEAVY"/>
</dbReference>
<feature type="domain" description="Myosin motor" evidence="8">
    <location>
        <begin position="57"/>
        <end position="281"/>
    </location>
</feature>
<reference evidence="9 10" key="1">
    <citation type="journal article" date="2010" name="Nature">
        <title>The Ectocarpus genome and the independent evolution of multicellularity in brown algae.</title>
        <authorList>
            <person name="Cock J.M."/>
            <person name="Sterck L."/>
            <person name="Rouze P."/>
            <person name="Scornet D."/>
            <person name="Allen A.E."/>
            <person name="Amoutzias G."/>
            <person name="Anthouard V."/>
            <person name="Artiguenave F."/>
            <person name="Aury J.M."/>
            <person name="Badger J.H."/>
            <person name="Beszteri B."/>
            <person name="Billiau K."/>
            <person name="Bonnet E."/>
            <person name="Bothwell J.H."/>
            <person name="Bowler C."/>
            <person name="Boyen C."/>
            <person name="Brownlee C."/>
            <person name="Carrano C.J."/>
            <person name="Charrier B."/>
            <person name="Cho G.Y."/>
            <person name="Coelho S.M."/>
            <person name="Collen J."/>
            <person name="Corre E."/>
            <person name="Da Silva C."/>
            <person name="Delage L."/>
            <person name="Delaroque N."/>
            <person name="Dittami S.M."/>
            <person name="Doulbeau S."/>
            <person name="Elias M."/>
            <person name="Farnham G."/>
            <person name="Gachon C.M."/>
            <person name="Gschloessl B."/>
            <person name="Heesch S."/>
            <person name="Jabbari K."/>
            <person name="Jubin C."/>
            <person name="Kawai H."/>
            <person name="Kimura K."/>
            <person name="Kloareg B."/>
            <person name="Kupper F.C."/>
            <person name="Lang D."/>
            <person name="Le Bail A."/>
            <person name="Leblanc C."/>
            <person name="Lerouge P."/>
            <person name="Lohr M."/>
            <person name="Lopez P.J."/>
            <person name="Martens C."/>
            <person name="Maumus F."/>
            <person name="Michel G."/>
            <person name="Miranda-Saavedra D."/>
            <person name="Morales J."/>
            <person name="Moreau H."/>
            <person name="Motomura T."/>
            <person name="Nagasato C."/>
            <person name="Napoli C.A."/>
            <person name="Nelson D.R."/>
            <person name="Nyvall-Collen P."/>
            <person name="Peters A.F."/>
            <person name="Pommier C."/>
            <person name="Potin P."/>
            <person name="Poulain J."/>
            <person name="Quesneville H."/>
            <person name="Read B."/>
            <person name="Rensing S.A."/>
            <person name="Ritter A."/>
            <person name="Rousvoal S."/>
            <person name="Samanta M."/>
            <person name="Samson G."/>
            <person name="Schroeder D.C."/>
            <person name="Segurens B."/>
            <person name="Strittmatter M."/>
            <person name="Tonon T."/>
            <person name="Tregear J.W."/>
            <person name="Valentin K."/>
            <person name="von Dassow P."/>
            <person name="Yamagishi T."/>
            <person name="Van de Peer Y."/>
            <person name="Wincker P."/>
        </authorList>
    </citation>
    <scope>NUCLEOTIDE SEQUENCE [LARGE SCALE GENOMIC DNA]</scope>
    <source>
        <strain evidence="10">Ec32 / CCAP1310/4</strain>
    </source>
</reference>
<dbReference type="InterPro" id="IPR036961">
    <property type="entry name" value="Kinesin_motor_dom_sf"/>
</dbReference>
<dbReference type="CDD" id="cd00124">
    <property type="entry name" value="MYSc"/>
    <property type="match status" value="1"/>
</dbReference>
<dbReference type="Gene3D" id="3.40.850.10">
    <property type="entry name" value="Kinesin motor domain"/>
    <property type="match status" value="1"/>
</dbReference>
<keyword evidence="5 6" id="KW-0009">Actin-binding</keyword>
<sequence>MRGRKGSLWGKKKKKQASGKAGRVPGGSPPRAAARGAAKALDAIDYSQFYDKVNSRGSVDDLVLLENVSNEGIVEVLRTRCEKGDMYTSIGPVLIAVNPYKQLSMGGKGIYTSGVRDYYHRKGGGDFMAPHIYRVAAEAYKSLQADSRDQCVIVTGESGAGKTEAAKQLMHFVTTVGTSSETQKATMEGVQRHLLESNPILEAFGNAQTIRNDNSSRFGKYMELQFTFKGMLRGGKVTNYLLEKSRVTGQAPGERCFHVMHYLLEGTSARERSDYRLLPAK</sequence>
<dbReference type="InterPro" id="IPR001609">
    <property type="entry name" value="Myosin_head_motor_dom-like"/>
</dbReference>
<dbReference type="Proteomes" id="UP000002630">
    <property type="component" value="Linkage Group LG15"/>
</dbReference>